<evidence type="ECO:0000313" key="1">
    <source>
        <dbReference type="EMBL" id="GBP86331.1"/>
    </source>
</evidence>
<dbReference type="EMBL" id="BGZK01001787">
    <property type="protein sequence ID" value="GBP86331.1"/>
    <property type="molecule type" value="Genomic_DNA"/>
</dbReference>
<comment type="caution">
    <text evidence="1">The sequence shown here is derived from an EMBL/GenBank/DDBJ whole genome shotgun (WGS) entry which is preliminary data.</text>
</comment>
<protein>
    <submittedName>
        <fullName evidence="1">Uncharacterized protein</fullName>
    </submittedName>
</protein>
<evidence type="ECO:0000313" key="2">
    <source>
        <dbReference type="Proteomes" id="UP000299102"/>
    </source>
</evidence>
<dbReference type="AlphaFoldDB" id="A0A4C1ZC30"/>
<name>A0A4C1ZC30_EUMVA</name>
<dbReference type="Proteomes" id="UP000299102">
    <property type="component" value="Unassembled WGS sequence"/>
</dbReference>
<keyword evidence="2" id="KW-1185">Reference proteome</keyword>
<accession>A0A4C1ZC30</accession>
<sequence>MRAVKGTRAPRPHLRVRNSITRDDCQCEGPLAPRQHAPALTRMQIDGLKYAELMAGTRSNRGAGYRALEAILQTHLRKHLHVDHSHA</sequence>
<reference evidence="1 2" key="1">
    <citation type="journal article" date="2019" name="Commun. Biol.">
        <title>The bagworm genome reveals a unique fibroin gene that provides high tensile strength.</title>
        <authorList>
            <person name="Kono N."/>
            <person name="Nakamura H."/>
            <person name="Ohtoshi R."/>
            <person name="Tomita M."/>
            <person name="Numata K."/>
            <person name="Arakawa K."/>
        </authorList>
    </citation>
    <scope>NUCLEOTIDE SEQUENCE [LARGE SCALE GENOMIC DNA]</scope>
</reference>
<organism evidence="1 2">
    <name type="scientific">Eumeta variegata</name>
    <name type="common">Bagworm moth</name>
    <name type="synonym">Eumeta japonica</name>
    <dbReference type="NCBI Taxonomy" id="151549"/>
    <lineage>
        <taxon>Eukaryota</taxon>
        <taxon>Metazoa</taxon>
        <taxon>Ecdysozoa</taxon>
        <taxon>Arthropoda</taxon>
        <taxon>Hexapoda</taxon>
        <taxon>Insecta</taxon>
        <taxon>Pterygota</taxon>
        <taxon>Neoptera</taxon>
        <taxon>Endopterygota</taxon>
        <taxon>Lepidoptera</taxon>
        <taxon>Glossata</taxon>
        <taxon>Ditrysia</taxon>
        <taxon>Tineoidea</taxon>
        <taxon>Psychidae</taxon>
        <taxon>Oiketicinae</taxon>
        <taxon>Eumeta</taxon>
    </lineage>
</organism>
<gene>
    <name evidence="1" type="ORF">EVAR_52727_1</name>
</gene>
<proteinExistence type="predicted"/>